<sequence>MIVDTQRDSSGLHITGDVASSIGDQLDSCRLTSSCCSALSSVLSSPNSRLTEMSLNFNNNLGDSGARQLSEGLRSHNCKLETLELQYCRLTSACCSALSLVLSSPNSQLTELNLDNNNLGDSGARQLSEGLRSDNCKLETLW</sequence>
<name>A0A8X8BQ65_POLSE</name>
<evidence type="ECO:0000256" key="2">
    <source>
        <dbReference type="ARBA" id="ARBA00022737"/>
    </source>
</evidence>
<dbReference type="SMART" id="SM00368">
    <property type="entry name" value="LRR_RI"/>
    <property type="match status" value="3"/>
</dbReference>
<dbReference type="SUPFAM" id="SSF52047">
    <property type="entry name" value="RNI-like"/>
    <property type="match status" value="1"/>
</dbReference>
<evidence type="ECO:0000313" key="3">
    <source>
        <dbReference type="EMBL" id="KAG2466333.1"/>
    </source>
</evidence>
<dbReference type="AlphaFoldDB" id="A0A8X8BQ65"/>
<comment type="caution">
    <text evidence="3">The sequence shown here is derived from an EMBL/GenBank/DDBJ whole genome shotgun (WGS) entry which is preliminary data.</text>
</comment>
<dbReference type="Pfam" id="PF13516">
    <property type="entry name" value="LRR_6"/>
    <property type="match status" value="3"/>
</dbReference>
<accession>A0A8X8BQ65</accession>
<feature type="non-terminal residue" evidence="3">
    <location>
        <position position="142"/>
    </location>
</feature>
<protein>
    <submittedName>
        <fullName evidence="3">NAL12 protein</fullName>
    </submittedName>
</protein>
<evidence type="ECO:0000256" key="1">
    <source>
        <dbReference type="ARBA" id="ARBA00022614"/>
    </source>
</evidence>
<dbReference type="Proteomes" id="UP000886611">
    <property type="component" value="Unassembled WGS sequence"/>
</dbReference>
<organism evidence="3 4">
    <name type="scientific">Polypterus senegalus</name>
    <name type="common">Senegal bichir</name>
    <dbReference type="NCBI Taxonomy" id="55291"/>
    <lineage>
        <taxon>Eukaryota</taxon>
        <taxon>Metazoa</taxon>
        <taxon>Chordata</taxon>
        <taxon>Craniata</taxon>
        <taxon>Vertebrata</taxon>
        <taxon>Euteleostomi</taxon>
        <taxon>Actinopterygii</taxon>
        <taxon>Polypteriformes</taxon>
        <taxon>Polypteridae</taxon>
        <taxon>Polypterus</taxon>
    </lineage>
</organism>
<keyword evidence="2" id="KW-0677">Repeat</keyword>
<keyword evidence="1" id="KW-0433">Leucine-rich repeat</keyword>
<feature type="non-terminal residue" evidence="3">
    <location>
        <position position="1"/>
    </location>
</feature>
<proteinExistence type="predicted"/>
<gene>
    <name evidence="3" type="primary">Nlrp12_6</name>
    <name evidence="3" type="ORF">GTO96_0018706</name>
</gene>
<dbReference type="InterPro" id="IPR001611">
    <property type="entry name" value="Leu-rich_rpt"/>
</dbReference>
<dbReference type="PANTHER" id="PTHR24106">
    <property type="entry name" value="NACHT, LRR AND CARD DOMAINS-CONTAINING"/>
    <property type="match status" value="1"/>
</dbReference>
<reference evidence="3 4" key="1">
    <citation type="journal article" date="2021" name="Cell">
        <title>Tracing the genetic footprints of vertebrate landing in non-teleost ray-finned fishes.</title>
        <authorList>
            <person name="Bi X."/>
            <person name="Wang K."/>
            <person name="Yang L."/>
            <person name="Pan H."/>
            <person name="Jiang H."/>
            <person name="Wei Q."/>
            <person name="Fang M."/>
            <person name="Yu H."/>
            <person name="Zhu C."/>
            <person name="Cai Y."/>
            <person name="He Y."/>
            <person name="Gan X."/>
            <person name="Zeng H."/>
            <person name="Yu D."/>
            <person name="Zhu Y."/>
            <person name="Jiang H."/>
            <person name="Qiu Q."/>
            <person name="Yang H."/>
            <person name="Zhang Y.E."/>
            <person name="Wang W."/>
            <person name="Zhu M."/>
            <person name="He S."/>
            <person name="Zhang G."/>
        </authorList>
    </citation>
    <scope>NUCLEOTIDE SEQUENCE [LARGE SCALE GENOMIC DNA]</scope>
    <source>
        <strain evidence="3">Bchr_013</strain>
    </source>
</reference>
<dbReference type="InterPro" id="IPR051261">
    <property type="entry name" value="NLR"/>
</dbReference>
<dbReference type="InterPro" id="IPR032675">
    <property type="entry name" value="LRR_dom_sf"/>
</dbReference>
<keyword evidence="4" id="KW-1185">Reference proteome</keyword>
<evidence type="ECO:0000313" key="4">
    <source>
        <dbReference type="Proteomes" id="UP000886611"/>
    </source>
</evidence>
<dbReference type="EMBL" id="JAATIS010001593">
    <property type="protein sequence ID" value="KAG2466333.1"/>
    <property type="molecule type" value="Genomic_DNA"/>
</dbReference>
<dbReference type="Gene3D" id="3.80.10.10">
    <property type="entry name" value="Ribonuclease Inhibitor"/>
    <property type="match status" value="1"/>
</dbReference>